<comment type="caution">
    <text evidence="2">The sequence shown here is derived from an EMBL/GenBank/DDBJ whole genome shotgun (WGS) entry which is preliminary data.</text>
</comment>
<evidence type="ECO:0000313" key="3">
    <source>
        <dbReference type="Proteomes" id="UP001428817"/>
    </source>
</evidence>
<protein>
    <submittedName>
        <fullName evidence="2">Uncharacterized protein</fullName>
    </submittedName>
</protein>
<dbReference type="Proteomes" id="UP001428817">
    <property type="component" value="Unassembled WGS sequence"/>
</dbReference>
<feature type="region of interest" description="Disordered" evidence="1">
    <location>
        <begin position="97"/>
        <end position="121"/>
    </location>
</feature>
<dbReference type="EMBL" id="BAABJP010000030">
    <property type="protein sequence ID" value="GAA5163803.1"/>
    <property type="molecule type" value="Genomic_DNA"/>
</dbReference>
<evidence type="ECO:0000313" key="2">
    <source>
        <dbReference type="EMBL" id="GAA5163803.1"/>
    </source>
</evidence>
<organism evidence="2 3">
    <name type="scientific">Pseudonocardia eucalypti</name>
    <dbReference type="NCBI Taxonomy" id="648755"/>
    <lineage>
        <taxon>Bacteria</taxon>
        <taxon>Bacillati</taxon>
        <taxon>Actinomycetota</taxon>
        <taxon>Actinomycetes</taxon>
        <taxon>Pseudonocardiales</taxon>
        <taxon>Pseudonocardiaceae</taxon>
        <taxon>Pseudonocardia</taxon>
    </lineage>
</organism>
<proteinExistence type="predicted"/>
<sequence length="121" mass="12147">MSRCEGGRAGATAAFRGLPGRRTLSALLATLAALTAFLAPPSFGAHSPGVVPASATAGAAGAGAETPADFRAPALFASPAEPPVPVPAARLARFASTAAEAERTDPWSPRLGRAPPEFRRS</sequence>
<evidence type="ECO:0000256" key="1">
    <source>
        <dbReference type="SAM" id="MobiDB-lite"/>
    </source>
</evidence>
<dbReference type="RefSeq" id="WP_185062247.1">
    <property type="nucleotide sequence ID" value="NZ_BAABJP010000030.1"/>
</dbReference>
<accession>A0ABP9QL91</accession>
<keyword evidence="3" id="KW-1185">Reference proteome</keyword>
<reference evidence="3" key="1">
    <citation type="journal article" date="2019" name="Int. J. Syst. Evol. Microbiol.">
        <title>The Global Catalogue of Microorganisms (GCM) 10K type strain sequencing project: providing services to taxonomists for standard genome sequencing and annotation.</title>
        <authorList>
            <consortium name="The Broad Institute Genomics Platform"/>
            <consortium name="The Broad Institute Genome Sequencing Center for Infectious Disease"/>
            <person name="Wu L."/>
            <person name="Ma J."/>
        </authorList>
    </citation>
    <scope>NUCLEOTIDE SEQUENCE [LARGE SCALE GENOMIC DNA]</scope>
    <source>
        <strain evidence="3">JCM 18303</strain>
    </source>
</reference>
<name>A0ABP9QL91_9PSEU</name>
<gene>
    <name evidence="2" type="ORF">GCM10023321_51270</name>
</gene>